<reference evidence="1 2" key="1">
    <citation type="journal article" date="2018" name="G3 (Bethesda)">
        <title>Phylogenetic and Phylogenomic Definition of Rhizopus Species.</title>
        <authorList>
            <person name="Gryganskyi A.P."/>
            <person name="Golan J."/>
            <person name="Dolatabadi S."/>
            <person name="Mondo S."/>
            <person name="Robb S."/>
            <person name="Idnurm A."/>
            <person name="Muszewska A."/>
            <person name="Steczkiewicz K."/>
            <person name="Masonjones S."/>
            <person name="Liao H.L."/>
            <person name="Gajdeczka M.T."/>
            <person name="Anike F."/>
            <person name="Vuek A."/>
            <person name="Anishchenko I.M."/>
            <person name="Voigt K."/>
            <person name="de Hoog G.S."/>
            <person name="Smith M.E."/>
            <person name="Heitman J."/>
            <person name="Vilgalys R."/>
            <person name="Stajich J.E."/>
        </authorList>
    </citation>
    <scope>NUCLEOTIDE SEQUENCE [LARGE SCALE GENOMIC DNA]</scope>
    <source>
        <strain evidence="1 2">LSU 92-RS-03</strain>
    </source>
</reference>
<dbReference type="EMBL" id="PJQM01007743">
    <property type="protein sequence ID" value="RCH77777.1"/>
    <property type="molecule type" value="Genomic_DNA"/>
</dbReference>
<dbReference type="OrthoDB" id="2242533at2759"/>
<evidence type="ECO:0000313" key="2">
    <source>
        <dbReference type="Proteomes" id="UP000253551"/>
    </source>
</evidence>
<accession>A0A367IJB6</accession>
<comment type="caution">
    <text evidence="1">The sequence shown here is derived from an EMBL/GenBank/DDBJ whole genome shotgun (WGS) entry which is preliminary data.</text>
</comment>
<protein>
    <submittedName>
        <fullName evidence="1">Uncharacterized protein</fullName>
    </submittedName>
</protein>
<gene>
    <name evidence="1" type="ORF">CU098_003894</name>
</gene>
<evidence type="ECO:0000313" key="1">
    <source>
        <dbReference type="EMBL" id="RCH77777.1"/>
    </source>
</evidence>
<dbReference type="Proteomes" id="UP000253551">
    <property type="component" value="Unassembled WGS sequence"/>
</dbReference>
<proteinExistence type="predicted"/>
<organism evidence="1 2">
    <name type="scientific">Rhizopus stolonifer</name>
    <name type="common">Rhizopus nigricans</name>
    <dbReference type="NCBI Taxonomy" id="4846"/>
    <lineage>
        <taxon>Eukaryota</taxon>
        <taxon>Fungi</taxon>
        <taxon>Fungi incertae sedis</taxon>
        <taxon>Mucoromycota</taxon>
        <taxon>Mucoromycotina</taxon>
        <taxon>Mucoromycetes</taxon>
        <taxon>Mucorales</taxon>
        <taxon>Mucorineae</taxon>
        <taxon>Rhizopodaceae</taxon>
        <taxon>Rhizopus</taxon>
    </lineage>
</organism>
<name>A0A367IJB6_RHIST</name>
<keyword evidence="2" id="KW-1185">Reference proteome</keyword>
<dbReference type="AlphaFoldDB" id="A0A367IJB6"/>
<sequence length="222" mass="24968">MLNVTSVFWQMTSILDLLNFTRTLDIDICAGEIASHDGGNETLYNEEKLNKESKDILDNLISIVPRSKSNASMGWFIQIGGSSCFFSSIHLGANGLYLKVPKFQFALPSSIADLDNYTDFLSKLLTFRKSMHCIADTIEESLATKHSVETALGRANNDETNLDPRVYWILDTYYTPPSNTKPALPTYLFGCTPPSSITDKLLNVSHEKRQEPESYLQRLCIR</sequence>